<dbReference type="RefSeq" id="XP_033649291.1">
    <property type="nucleotide sequence ID" value="XM_033797228.1"/>
</dbReference>
<feature type="compositionally biased region" description="Polar residues" evidence="1">
    <location>
        <begin position="686"/>
        <end position="698"/>
    </location>
</feature>
<feature type="compositionally biased region" description="Gly residues" evidence="1">
    <location>
        <begin position="803"/>
        <end position="813"/>
    </location>
</feature>
<dbReference type="Proteomes" id="UP000800097">
    <property type="component" value="Unassembled WGS sequence"/>
</dbReference>
<keyword evidence="2" id="KW-0812">Transmembrane</keyword>
<dbReference type="AlphaFoldDB" id="A0A6A6J5T3"/>
<evidence type="ECO:0000313" key="4">
    <source>
        <dbReference type="Proteomes" id="UP000800097"/>
    </source>
</evidence>
<evidence type="ECO:0000256" key="1">
    <source>
        <dbReference type="SAM" id="MobiDB-lite"/>
    </source>
</evidence>
<evidence type="ECO:0000256" key="2">
    <source>
        <dbReference type="SAM" id="Phobius"/>
    </source>
</evidence>
<feature type="region of interest" description="Disordered" evidence="1">
    <location>
        <begin position="676"/>
        <end position="713"/>
    </location>
</feature>
<reference evidence="3" key="1">
    <citation type="journal article" date="2020" name="Stud. Mycol.">
        <title>101 Dothideomycetes genomes: a test case for predicting lifestyles and emergence of pathogens.</title>
        <authorList>
            <person name="Haridas S."/>
            <person name="Albert R."/>
            <person name="Binder M."/>
            <person name="Bloem J."/>
            <person name="Labutti K."/>
            <person name="Salamov A."/>
            <person name="Andreopoulos B."/>
            <person name="Baker S."/>
            <person name="Barry K."/>
            <person name="Bills G."/>
            <person name="Bluhm B."/>
            <person name="Cannon C."/>
            <person name="Castanera R."/>
            <person name="Culley D."/>
            <person name="Daum C."/>
            <person name="Ezra D."/>
            <person name="Gonzalez J."/>
            <person name="Henrissat B."/>
            <person name="Kuo A."/>
            <person name="Liang C."/>
            <person name="Lipzen A."/>
            <person name="Lutzoni F."/>
            <person name="Magnuson J."/>
            <person name="Mondo S."/>
            <person name="Nolan M."/>
            <person name="Ohm R."/>
            <person name="Pangilinan J."/>
            <person name="Park H.-J."/>
            <person name="Ramirez L."/>
            <person name="Alfaro M."/>
            <person name="Sun H."/>
            <person name="Tritt A."/>
            <person name="Yoshinaga Y."/>
            <person name="Zwiers L.-H."/>
            <person name="Turgeon B."/>
            <person name="Goodwin S."/>
            <person name="Spatafora J."/>
            <person name="Crous P."/>
            <person name="Grigoriev I."/>
        </authorList>
    </citation>
    <scope>NUCLEOTIDE SEQUENCE</scope>
    <source>
        <strain evidence="3">CBS 379.55</strain>
    </source>
</reference>
<organism evidence="3 4">
    <name type="scientific">Westerdykella ornata</name>
    <dbReference type="NCBI Taxonomy" id="318751"/>
    <lineage>
        <taxon>Eukaryota</taxon>
        <taxon>Fungi</taxon>
        <taxon>Dikarya</taxon>
        <taxon>Ascomycota</taxon>
        <taxon>Pezizomycotina</taxon>
        <taxon>Dothideomycetes</taxon>
        <taxon>Pleosporomycetidae</taxon>
        <taxon>Pleosporales</taxon>
        <taxon>Sporormiaceae</taxon>
        <taxon>Westerdykella</taxon>
    </lineage>
</organism>
<feature type="transmembrane region" description="Helical" evidence="2">
    <location>
        <begin position="566"/>
        <end position="592"/>
    </location>
</feature>
<keyword evidence="4" id="KW-1185">Reference proteome</keyword>
<feature type="transmembrane region" description="Helical" evidence="2">
    <location>
        <begin position="34"/>
        <end position="53"/>
    </location>
</feature>
<accession>A0A6A6J5T3</accession>
<feature type="compositionally biased region" description="Basic and acidic residues" evidence="1">
    <location>
        <begin position="703"/>
        <end position="713"/>
    </location>
</feature>
<protein>
    <submittedName>
        <fullName evidence="3">Uncharacterized protein</fullName>
    </submittedName>
</protein>
<keyword evidence="2" id="KW-1133">Transmembrane helix</keyword>
<feature type="transmembrane region" description="Helical" evidence="2">
    <location>
        <begin position="114"/>
        <end position="134"/>
    </location>
</feature>
<gene>
    <name evidence="3" type="ORF">EI97DRAFT_427646</name>
</gene>
<sequence>MSLAETYHVHLGFWTNWSYGKIEGATLTLTRRNGGLLVAFLAIFIGATGKSFWRIACFVLHRLLSNPTPQDGIYHQLQAILRNSAAAQDAAWSLGHVVWGWRVPARFRKPFPRLFAIITFAIVVSVSFGVAGIFSSQITTDTANEVLLKGDNCGPLEGNDVEDWDGYVNLFSPLQWKRVTTYANYALQCYYGNVTAGQEDCFPYLRPKLKTTVTTNASCPFDSEMCKSQTENLIVDTGFLDSHSDLGLNSVPEDRFQMRLVHHCAPIVTEGFSAPFKANDTDVETMRYYYGPLNSRANYTQEMPMLGSEFDIFNKSTYRPWRSRPRADYGINVLKTYSGTPYITDTFSMFTPIPQLNHTDADVMLFFLSSPGITFMEPVDDPWFSAHRQGPREGNVMHNRTRPTYLQDEPARVLGCTFRMQYCNPNIPEGDEGRCTPLAGYVDDRFDITSLYKDSQQKAKFRWAIDVFQLGFFSISGIVDSMGVSALVARQGLAANSQGPLPNNQWQREVQHWVGASLASIQGSFVEMANGPPGPQYERFRKAPENSTQETVCQNMKIITTKYSSFSVLGMGLILGFGTIIMFLDVALEPIVDAIHARRHRRGKGNAKATYVRLEWNANTTLQLQRLAHEHRGVGTWKMHGWAHPVTEPGEKLAMVDMRDEEHTLLVRPDEWEGLDVGKGEKGSPRISTMASGSSLWSDDSEDVRKAKATDPKVPRHMRRAMTFDSLDSSVSGSLAERKRRGVRRVDTGRTTLVDEENLGWGDKGGPISPDMLKKVKSFEGLSDGVRTPVEEEVDEIREGGKEGQGGGLRRVP</sequence>
<dbReference type="GeneID" id="54550403"/>
<keyword evidence="2" id="KW-0472">Membrane</keyword>
<feature type="region of interest" description="Disordered" evidence="1">
    <location>
        <begin position="784"/>
        <end position="813"/>
    </location>
</feature>
<name>A0A6A6J5T3_WESOR</name>
<evidence type="ECO:0000313" key="3">
    <source>
        <dbReference type="EMBL" id="KAF2271752.1"/>
    </source>
</evidence>
<dbReference type="EMBL" id="ML986533">
    <property type="protein sequence ID" value="KAF2271752.1"/>
    <property type="molecule type" value="Genomic_DNA"/>
</dbReference>
<dbReference type="OrthoDB" id="3540210at2759"/>
<proteinExistence type="predicted"/>